<dbReference type="InterPro" id="IPR000055">
    <property type="entry name" value="Restrct_endonuc_typeI_TRD"/>
</dbReference>
<dbReference type="EMBL" id="JAWLVV010000052">
    <property type="protein sequence ID" value="MDV7294987.1"/>
    <property type="molecule type" value="Genomic_DNA"/>
</dbReference>
<dbReference type="InterPro" id="IPR044946">
    <property type="entry name" value="Restrct_endonuc_typeI_TRD_sf"/>
</dbReference>
<accession>A0AAE5AGH2</accession>
<keyword evidence="5" id="KW-0378">Hydrolase</keyword>
<comment type="similarity">
    <text evidence="1">Belongs to the type-I restriction system S methylase family.</text>
</comment>
<reference evidence="5" key="1">
    <citation type="submission" date="2023-10" db="EMBL/GenBank/DDBJ databases">
        <title>Mycolicibacterium fortuitum clinical isolates causing pulmonary infections in humans.</title>
        <authorList>
            <person name="Mejia-Ponce P.M."/>
            <person name="Zenteno-Cuevas R."/>
            <person name="Licona-Cassani C."/>
        </authorList>
    </citation>
    <scope>NUCLEOTIDE SEQUENCE</scope>
    <source>
        <strain evidence="5">M8</strain>
    </source>
</reference>
<dbReference type="RefSeq" id="WP_317722742.1">
    <property type="nucleotide sequence ID" value="NZ_JAWLVK010000047.1"/>
</dbReference>
<evidence type="ECO:0000259" key="4">
    <source>
        <dbReference type="Pfam" id="PF01420"/>
    </source>
</evidence>
<dbReference type="GO" id="GO:0003677">
    <property type="term" value="F:DNA binding"/>
    <property type="evidence" value="ECO:0007669"/>
    <property type="project" value="UniProtKB-KW"/>
</dbReference>
<keyword evidence="3" id="KW-0238">DNA-binding</keyword>
<keyword evidence="2" id="KW-0680">Restriction system</keyword>
<feature type="non-terminal residue" evidence="5">
    <location>
        <position position="289"/>
    </location>
</feature>
<dbReference type="GO" id="GO:0004519">
    <property type="term" value="F:endonuclease activity"/>
    <property type="evidence" value="ECO:0007669"/>
    <property type="project" value="UniProtKB-KW"/>
</dbReference>
<feature type="domain" description="Type I restriction modification DNA specificity" evidence="4">
    <location>
        <begin position="65"/>
        <end position="164"/>
    </location>
</feature>
<dbReference type="CDD" id="cd17246">
    <property type="entry name" value="RMtype1_S_SonII-TRD2-CR2_like"/>
    <property type="match status" value="1"/>
</dbReference>
<dbReference type="PANTHER" id="PTHR30408">
    <property type="entry name" value="TYPE-1 RESTRICTION ENZYME ECOKI SPECIFICITY PROTEIN"/>
    <property type="match status" value="1"/>
</dbReference>
<sequence>MIVLGDIVTVIDCEHRTAPKTDDEPFAYSIGTRAVRGGKIALDAAKPVSEETYYSWVRRAEPQPGDLIFSREAPMGEVGIVPRNVRVCLGQRTVLLKVATELVDRRYLLYLLMSPQSQQWILSNSAGSTVLHLNVADVRRIPLPSMPPIDEQRRIVDLLEDHLTRLDAAVSSLADALRRHSALKRTYLHQLASGNLVPLGSLAEGAGYGTSVKCVVGGPGPAVVRIPNLVDGQIDLTDEKRAVEPEALLAKYMLSDDDLLIVRTNGSVELIGRAAVVQPGVDAAFASYL</sequence>
<proteinExistence type="inferred from homology"/>
<organism evidence="5 6">
    <name type="scientific">Mycolicibacterium fortuitum</name>
    <name type="common">Mycobacterium fortuitum</name>
    <dbReference type="NCBI Taxonomy" id="1766"/>
    <lineage>
        <taxon>Bacteria</taxon>
        <taxon>Bacillati</taxon>
        <taxon>Actinomycetota</taxon>
        <taxon>Actinomycetes</taxon>
        <taxon>Mycobacteriales</taxon>
        <taxon>Mycobacteriaceae</taxon>
        <taxon>Mycolicibacterium</taxon>
    </lineage>
</organism>
<dbReference type="InterPro" id="IPR052021">
    <property type="entry name" value="Type-I_RS_S_subunit"/>
</dbReference>
<evidence type="ECO:0000256" key="3">
    <source>
        <dbReference type="ARBA" id="ARBA00023125"/>
    </source>
</evidence>
<evidence type="ECO:0000256" key="1">
    <source>
        <dbReference type="ARBA" id="ARBA00010923"/>
    </source>
</evidence>
<protein>
    <submittedName>
        <fullName evidence="5">Restriction endonuclease subunit S</fullName>
    </submittedName>
</protein>
<dbReference type="SUPFAM" id="SSF116734">
    <property type="entry name" value="DNA methylase specificity domain"/>
    <property type="match status" value="1"/>
</dbReference>
<keyword evidence="5" id="KW-0540">Nuclease</keyword>
<dbReference type="AlphaFoldDB" id="A0AAE5AGH2"/>
<dbReference type="Gene3D" id="3.90.220.20">
    <property type="entry name" value="DNA methylase specificity domains"/>
    <property type="match status" value="2"/>
</dbReference>
<dbReference type="PANTHER" id="PTHR30408:SF12">
    <property type="entry name" value="TYPE I RESTRICTION ENZYME MJAVIII SPECIFICITY SUBUNIT"/>
    <property type="match status" value="1"/>
</dbReference>
<dbReference type="Proteomes" id="UP001186041">
    <property type="component" value="Unassembled WGS sequence"/>
</dbReference>
<dbReference type="GO" id="GO:0009307">
    <property type="term" value="P:DNA restriction-modification system"/>
    <property type="evidence" value="ECO:0007669"/>
    <property type="project" value="UniProtKB-KW"/>
</dbReference>
<name>A0AAE5AGH2_MYCFO</name>
<gene>
    <name evidence="5" type="ORF">R4485_33015</name>
</gene>
<keyword evidence="5" id="KW-0255">Endonuclease</keyword>
<evidence type="ECO:0000313" key="5">
    <source>
        <dbReference type="EMBL" id="MDV7294987.1"/>
    </source>
</evidence>
<dbReference type="Pfam" id="PF01420">
    <property type="entry name" value="Methylase_S"/>
    <property type="match status" value="1"/>
</dbReference>
<evidence type="ECO:0000256" key="2">
    <source>
        <dbReference type="ARBA" id="ARBA00022747"/>
    </source>
</evidence>
<evidence type="ECO:0000313" key="6">
    <source>
        <dbReference type="Proteomes" id="UP001186041"/>
    </source>
</evidence>
<comment type="caution">
    <text evidence="5">The sequence shown here is derived from an EMBL/GenBank/DDBJ whole genome shotgun (WGS) entry which is preliminary data.</text>
</comment>